<feature type="compositionally biased region" description="Polar residues" evidence="9">
    <location>
        <begin position="1305"/>
        <end position="1317"/>
    </location>
</feature>
<keyword evidence="8" id="KW-0472">Membrane</keyword>
<protein>
    <submittedName>
        <fullName evidence="12">Leucine-rich repeat-containing protein 16A-like</fullName>
    </submittedName>
</protein>
<dbReference type="Pfam" id="PF13516">
    <property type="entry name" value="LRR_6"/>
    <property type="match status" value="2"/>
</dbReference>
<dbReference type="InterPro" id="IPR001611">
    <property type="entry name" value="Leu-rich_rpt"/>
</dbReference>
<feature type="compositionally biased region" description="Basic residues" evidence="9">
    <location>
        <begin position="1175"/>
        <end position="1191"/>
    </location>
</feature>
<feature type="compositionally biased region" description="Basic and acidic residues" evidence="9">
    <location>
        <begin position="1290"/>
        <end position="1301"/>
    </location>
</feature>
<feature type="compositionally biased region" description="Polar residues" evidence="9">
    <location>
        <begin position="25"/>
        <end position="43"/>
    </location>
</feature>
<evidence type="ECO:0000259" key="10">
    <source>
        <dbReference type="Pfam" id="PF16000"/>
    </source>
</evidence>
<evidence type="ECO:0000259" key="11">
    <source>
        <dbReference type="Pfam" id="PF17888"/>
    </source>
</evidence>
<dbReference type="InterPro" id="IPR041245">
    <property type="entry name" value="CARMIL_PH"/>
</dbReference>
<sequence>MSNGVKTFSGEYGTIDVDLDELPSPRNSNRYSQGNGSTKEGLSLSGTLKRGIKLAATDQVETTSLSGTLRRGIKIHSLGKGESIQNLSVYDPSPSPRNSKKFSFKSPKRSKKTSDDTVSMNRMPKNGNLRLNEVIPNPSPFDDTISMIGGLLEGSASIKQEEGIRDVIGRKKVVTLKKMVKLERPQGDKVDAKVLVLTPYRCQILGVKAPFKMEADFHFLEIKSMDSPSPDRLVMSTHSSKIFFMQMIGTDDADHIIGRVALSLRTIFPSVPLSRILKASLEPLHRQKVIQQMLNQADQSEPGPCGNFSEMYRCVCDFLSCPVREEVEWDVDTIYLSQNCRELSLKDFDLPDARDIIPIVSVLNYNKWFEGLIVRNTKLHGEILDFVLKAARNSQNMKTLVLEGVGLKGEFAQKLATNMVENKESRIETLDLSNNPLEDKGLIHLSGALPVIKHASLTDLNVARTGLTAKGVNGLCQALRSSANIMGSLTHLNLSGNCLKVDDSEGLYNFLATENHLLELDLSATDSSVEMYISALSHGCLMHLQHVNLSKNHFLGKKQKDTSLPSSFQEFFQNTHALKSIDFSGIKFPNEGLKCIMDGLLVNLTKGLEVSVNLSSCEIKQSGCQVIQSGIGTVRNLVGLDLSDNSMDNELPNFFGWLQQNKSLRELKIGRNFSGIKQKNIRPVMDSIVELVQEENSVLESLSLADSKLREYTHVLLGCLGSNTSLTELDISGNQMGDTGARVLAKSVQINSKLKILKFDRNNLSAAGFHELAVAMGKNYTLRYMPYPVNDCMGAMKQHPERTQTALAQIQDLLLRNANTNRASNDQQFRLQKVVTSTAQQVLDKVAEKVDDVINALEIIDAESENASCVIVGKKLVRDAKNSKELLSDIYGLGMEKSAGPSSQLQCKISEMATNVDKMVQEHIKSTVDAMTKNAESQCPQIYEEIKSDLTESVAARQVLPAYSVRDHVIQSSGTEIVNQVSELNLSIATLISDKVTDSLLAALSQCNLQLTSQLSKYKEQQTFGAQSQRQQRYDEEAPAEVGSPSPDAVAVTGVDGKPPSGDLLPDMRRERAQSVAKRRQRPVNTSSYEENGNKGHQLGDLPPIPGSKPKTPAEEDEAKKITDFGPDVYDPYSNDKVKERKMQKRLEEEKTSKQEQEEKTEVAPEAEKTPKKKEEKKKKEKKKEPGKKKKSNEEVESKQVDEVVAEQKDTKQEEKVEEPKTEDKTSVEAAEDQKSDEKDTTDGVEVTPPAPSPAVEIDLPDTDSHPKLDHVTKTRARAPNRRTRRPPTKKPEVEQEKVDDFFTSDVSNTDFSVTPTRTEEEKLKEKDKQEEKKAKMLSGGILMGGMPMVTPGMLKKKPVSPQPSSEPPPAEESNEEADPSSPSAVPDDQKPTPATRRPKGAMVMPGMGFGNNLFAEMKQRKLNKKAESDDPKSPAKDSTNGGEASIGPELLRKTSPRHSPNVNNNNSKVPPSDEKVSPLKKWGISLHHKDHKGSEKPEPEKKVALKPPIGGKGKPPPLPTKPKPSFLKSGLLKEGKSRPMSEFIDSSSHSDSIVRNRAASWGKLKVTKETKDEN</sequence>
<keyword evidence="5" id="KW-0963">Cytoplasm</keyword>
<evidence type="ECO:0000256" key="8">
    <source>
        <dbReference type="ARBA" id="ARBA00023136"/>
    </source>
</evidence>
<dbReference type="InterPro" id="IPR011993">
    <property type="entry name" value="PH-like_dom_sf"/>
</dbReference>
<dbReference type="GO" id="GO:0005886">
    <property type="term" value="C:plasma membrane"/>
    <property type="evidence" value="ECO:0007669"/>
    <property type="project" value="UniProtKB-SubCell"/>
</dbReference>
<dbReference type="GO" id="GO:0016477">
    <property type="term" value="P:cell migration"/>
    <property type="evidence" value="ECO:0007669"/>
    <property type="project" value="TreeGrafter"/>
</dbReference>
<name>A0A6F9DKM3_9ASCI</name>
<evidence type="ECO:0000256" key="9">
    <source>
        <dbReference type="SAM" id="MobiDB-lite"/>
    </source>
</evidence>
<comment type="subcellular location">
    <subcellularLocation>
        <location evidence="1">Cell membrane</location>
    </subcellularLocation>
    <subcellularLocation>
        <location evidence="2">Cytoplasm</location>
    </subcellularLocation>
</comment>
<dbReference type="SUPFAM" id="SSF52047">
    <property type="entry name" value="RNI-like"/>
    <property type="match status" value="2"/>
</dbReference>
<feature type="compositionally biased region" description="Basic and acidic residues" evidence="9">
    <location>
        <begin position="1134"/>
        <end position="1174"/>
    </location>
</feature>
<proteinExistence type="evidence at transcript level"/>
<dbReference type="GO" id="GO:0005737">
    <property type="term" value="C:cytoplasm"/>
    <property type="evidence" value="ECO:0007669"/>
    <property type="project" value="UniProtKB-SubCell"/>
</dbReference>
<feature type="compositionally biased region" description="Basic and acidic residues" evidence="9">
    <location>
        <begin position="1318"/>
        <end position="1335"/>
    </location>
</feature>
<evidence type="ECO:0000256" key="4">
    <source>
        <dbReference type="ARBA" id="ARBA00022475"/>
    </source>
</evidence>
<evidence type="ECO:0000256" key="7">
    <source>
        <dbReference type="ARBA" id="ARBA00022737"/>
    </source>
</evidence>
<evidence type="ECO:0000256" key="2">
    <source>
        <dbReference type="ARBA" id="ARBA00004496"/>
    </source>
</evidence>
<dbReference type="Gene3D" id="2.30.29.30">
    <property type="entry name" value="Pleckstrin-homology domain (PH domain)/Phosphotyrosine-binding domain (PTB)"/>
    <property type="match status" value="1"/>
</dbReference>
<dbReference type="InterPro" id="IPR031943">
    <property type="entry name" value="CARMIL_C"/>
</dbReference>
<keyword evidence="6" id="KW-0433">Leucine-rich repeat</keyword>
<dbReference type="GO" id="GO:0034315">
    <property type="term" value="P:regulation of Arp2/3 complex-mediated actin nucleation"/>
    <property type="evidence" value="ECO:0007669"/>
    <property type="project" value="TreeGrafter"/>
</dbReference>
<feature type="compositionally biased region" description="Basic and acidic residues" evidence="9">
    <location>
        <begin position="1425"/>
        <end position="1436"/>
    </location>
</feature>
<organism evidence="12">
    <name type="scientific">Phallusia mammillata</name>
    <dbReference type="NCBI Taxonomy" id="59560"/>
    <lineage>
        <taxon>Eukaryota</taxon>
        <taxon>Metazoa</taxon>
        <taxon>Chordata</taxon>
        <taxon>Tunicata</taxon>
        <taxon>Ascidiacea</taxon>
        <taxon>Phlebobranchia</taxon>
        <taxon>Ascidiidae</taxon>
        <taxon>Phallusia</taxon>
    </lineage>
</organism>
<feature type="compositionally biased region" description="Pro residues" evidence="9">
    <location>
        <begin position="1361"/>
        <end position="1371"/>
    </location>
</feature>
<dbReference type="Gene3D" id="3.80.10.10">
    <property type="entry name" value="Ribonuclease Inhibitor"/>
    <property type="match status" value="1"/>
</dbReference>
<evidence type="ECO:0000256" key="1">
    <source>
        <dbReference type="ARBA" id="ARBA00004236"/>
    </source>
</evidence>
<evidence type="ECO:0000256" key="5">
    <source>
        <dbReference type="ARBA" id="ARBA00022490"/>
    </source>
</evidence>
<reference evidence="12" key="1">
    <citation type="submission" date="2020-04" db="EMBL/GenBank/DDBJ databases">
        <authorList>
            <person name="Neveu A P."/>
        </authorList>
    </citation>
    <scope>NUCLEOTIDE SEQUENCE</scope>
    <source>
        <tissue evidence="12">Whole embryo</tissue>
    </source>
</reference>
<dbReference type="InterPro" id="IPR032675">
    <property type="entry name" value="LRR_dom_sf"/>
</dbReference>
<feature type="compositionally biased region" description="Low complexity" evidence="9">
    <location>
        <begin position="1460"/>
        <end position="1471"/>
    </location>
</feature>
<feature type="compositionally biased region" description="Low complexity" evidence="9">
    <location>
        <begin position="1545"/>
        <end position="1554"/>
    </location>
</feature>
<feature type="compositionally biased region" description="Polar residues" evidence="9">
    <location>
        <begin position="1022"/>
        <end position="1031"/>
    </location>
</feature>
<dbReference type="SMART" id="SM00368">
    <property type="entry name" value="LRR_RI"/>
    <property type="match status" value="5"/>
</dbReference>
<dbReference type="Pfam" id="PF17888">
    <property type="entry name" value="Carm_PH"/>
    <property type="match status" value="1"/>
</dbReference>
<feature type="region of interest" description="Disordered" evidence="9">
    <location>
        <begin position="16"/>
        <end position="43"/>
    </location>
</feature>
<keyword evidence="7" id="KW-0677">Repeat</keyword>
<feature type="region of interest" description="Disordered" evidence="9">
    <location>
        <begin position="85"/>
        <end position="133"/>
    </location>
</feature>
<dbReference type="InterPro" id="IPR051279">
    <property type="entry name" value="PP1-Reg/Actin-Interact_Protein"/>
</dbReference>
<dbReference type="EMBL" id="LR787651">
    <property type="protein sequence ID" value="CAB3263513.1"/>
    <property type="molecule type" value="mRNA"/>
</dbReference>
<feature type="region of interest" description="Disordered" evidence="9">
    <location>
        <begin position="1022"/>
        <end position="1554"/>
    </location>
</feature>
<evidence type="ECO:0000256" key="6">
    <source>
        <dbReference type="ARBA" id="ARBA00022614"/>
    </source>
</evidence>
<gene>
    <name evidence="12" type="primary">Lrrc16a</name>
</gene>
<dbReference type="Pfam" id="PF16000">
    <property type="entry name" value="CARMIL_C"/>
    <property type="match status" value="1"/>
</dbReference>
<accession>A0A6F9DKM3</accession>
<feature type="domain" description="CARMIL C-terminal" evidence="10">
    <location>
        <begin position="935"/>
        <end position="1117"/>
    </location>
</feature>
<feature type="compositionally biased region" description="Basic and acidic residues" evidence="9">
    <location>
        <begin position="1112"/>
        <end position="1123"/>
    </location>
</feature>
<dbReference type="PANTHER" id="PTHR24112:SF66">
    <property type="entry name" value="LEUCINE-RICH REPEAT, ISOFORM F"/>
    <property type="match status" value="1"/>
</dbReference>
<dbReference type="PANTHER" id="PTHR24112">
    <property type="entry name" value="LEUCINE-RICH REPEAT, ISOFORM F-RELATED"/>
    <property type="match status" value="1"/>
</dbReference>
<evidence type="ECO:0000313" key="12">
    <source>
        <dbReference type="EMBL" id="CAB3263513.1"/>
    </source>
</evidence>
<feature type="compositionally biased region" description="Basic residues" evidence="9">
    <location>
        <begin position="98"/>
        <end position="111"/>
    </location>
</feature>
<feature type="domain" description="CARMIL pleckstrin homology" evidence="11">
    <location>
        <begin position="174"/>
        <end position="269"/>
    </location>
</feature>
<feature type="compositionally biased region" description="Basic residues" evidence="9">
    <location>
        <begin position="1274"/>
        <end position="1289"/>
    </location>
</feature>
<comment type="similarity">
    <text evidence="3">Belongs to the CARMIL family.</text>
</comment>
<feature type="compositionally biased region" description="Basic and acidic residues" evidence="9">
    <location>
        <begin position="1192"/>
        <end position="1242"/>
    </location>
</feature>
<feature type="compositionally biased region" description="Basic and acidic residues" evidence="9">
    <location>
        <begin position="1263"/>
        <end position="1273"/>
    </location>
</feature>
<feature type="compositionally biased region" description="Basic and acidic residues" evidence="9">
    <location>
        <begin position="1493"/>
        <end position="1504"/>
    </location>
</feature>
<evidence type="ECO:0000256" key="3">
    <source>
        <dbReference type="ARBA" id="ARBA00007298"/>
    </source>
</evidence>
<keyword evidence="4" id="KW-1003">Cell membrane</keyword>
<dbReference type="GO" id="GO:0030027">
    <property type="term" value="C:lamellipodium"/>
    <property type="evidence" value="ECO:0007669"/>
    <property type="project" value="TreeGrafter"/>
</dbReference>